<evidence type="ECO:0000313" key="2">
    <source>
        <dbReference type="Proteomes" id="UP000814140"/>
    </source>
</evidence>
<reference evidence="1" key="2">
    <citation type="journal article" date="2022" name="New Phytol.">
        <title>Evolutionary transition to the ectomycorrhizal habit in the genomes of a hyperdiverse lineage of mushroom-forming fungi.</title>
        <authorList>
            <person name="Looney B."/>
            <person name="Miyauchi S."/>
            <person name="Morin E."/>
            <person name="Drula E."/>
            <person name="Courty P.E."/>
            <person name="Kohler A."/>
            <person name="Kuo A."/>
            <person name="LaButti K."/>
            <person name="Pangilinan J."/>
            <person name="Lipzen A."/>
            <person name="Riley R."/>
            <person name="Andreopoulos W."/>
            <person name="He G."/>
            <person name="Johnson J."/>
            <person name="Nolan M."/>
            <person name="Tritt A."/>
            <person name="Barry K.W."/>
            <person name="Grigoriev I.V."/>
            <person name="Nagy L.G."/>
            <person name="Hibbett D."/>
            <person name="Henrissat B."/>
            <person name="Matheny P.B."/>
            <person name="Labbe J."/>
            <person name="Martin F.M."/>
        </authorList>
    </citation>
    <scope>NUCLEOTIDE SEQUENCE</scope>
    <source>
        <strain evidence="1">HHB10654</strain>
    </source>
</reference>
<organism evidence="1 2">
    <name type="scientific">Artomyces pyxidatus</name>
    <dbReference type="NCBI Taxonomy" id="48021"/>
    <lineage>
        <taxon>Eukaryota</taxon>
        <taxon>Fungi</taxon>
        <taxon>Dikarya</taxon>
        <taxon>Basidiomycota</taxon>
        <taxon>Agaricomycotina</taxon>
        <taxon>Agaricomycetes</taxon>
        <taxon>Russulales</taxon>
        <taxon>Auriscalpiaceae</taxon>
        <taxon>Artomyces</taxon>
    </lineage>
</organism>
<keyword evidence="2" id="KW-1185">Reference proteome</keyword>
<name>A0ACB8SV41_9AGAM</name>
<evidence type="ECO:0000313" key="1">
    <source>
        <dbReference type="EMBL" id="KAI0059771.1"/>
    </source>
</evidence>
<dbReference type="Proteomes" id="UP000814140">
    <property type="component" value="Unassembled WGS sequence"/>
</dbReference>
<reference evidence="1" key="1">
    <citation type="submission" date="2021-03" db="EMBL/GenBank/DDBJ databases">
        <authorList>
            <consortium name="DOE Joint Genome Institute"/>
            <person name="Ahrendt S."/>
            <person name="Looney B.P."/>
            <person name="Miyauchi S."/>
            <person name="Morin E."/>
            <person name="Drula E."/>
            <person name="Courty P.E."/>
            <person name="Chicoki N."/>
            <person name="Fauchery L."/>
            <person name="Kohler A."/>
            <person name="Kuo A."/>
            <person name="Labutti K."/>
            <person name="Pangilinan J."/>
            <person name="Lipzen A."/>
            <person name="Riley R."/>
            <person name="Andreopoulos W."/>
            <person name="He G."/>
            <person name="Johnson J."/>
            <person name="Barry K.W."/>
            <person name="Grigoriev I.V."/>
            <person name="Nagy L."/>
            <person name="Hibbett D."/>
            <person name="Henrissat B."/>
            <person name="Matheny P.B."/>
            <person name="Labbe J."/>
            <person name="Martin F."/>
        </authorList>
    </citation>
    <scope>NUCLEOTIDE SEQUENCE</scope>
    <source>
        <strain evidence="1">HHB10654</strain>
    </source>
</reference>
<proteinExistence type="predicted"/>
<protein>
    <submittedName>
        <fullName evidence="1">Uncharacterized protein</fullName>
    </submittedName>
</protein>
<accession>A0ACB8SV41</accession>
<sequence>MRVDMRLWKTVARPTVHLYILTSAQGLGYNILDLRTMIEAWVADAFQHTYLGDITAATRIWRSRPNPSLSRTFNHPELPTLTYCILAPDWTLQYAEREQLEGMCAISIPLFQQLVPPLVLVAFYPSAVWIALVPFLAANEHPGAYRYDHIGGVPIKVLMPSLYFLSFLPICLQWMRE</sequence>
<dbReference type="EMBL" id="MU277223">
    <property type="protein sequence ID" value="KAI0059771.1"/>
    <property type="molecule type" value="Genomic_DNA"/>
</dbReference>
<comment type="caution">
    <text evidence="1">The sequence shown here is derived from an EMBL/GenBank/DDBJ whole genome shotgun (WGS) entry which is preliminary data.</text>
</comment>
<gene>
    <name evidence="1" type="ORF">BV25DRAFT_1021759</name>
</gene>